<accession>A0AAN8LIJ9</accession>
<dbReference type="AlphaFoldDB" id="A0AAN8LIJ9"/>
<evidence type="ECO:0000313" key="3">
    <source>
        <dbReference type="Proteomes" id="UP001356427"/>
    </source>
</evidence>
<name>A0AAN8LIJ9_9TELE</name>
<evidence type="ECO:0000313" key="2">
    <source>
        <dbReference type="EMBL" id="KAK6307285.1"/>
    </source>
</evidence>
<comment type="caution">
    <text evidence="2">The sequence shown here is derived from an EMBL/GenBank/DDBJ whole genome shotgun (WGS) entry which is preliminary data.</text>
</comment>
<keyword evidence="3" id="KW-1185">Reference proteome</keyword>
<sequence>MAKTKELSNDVSDKIVAKHLGRIISERIEVFSRHGRLGLGVKGGSRGPGPEKGSRRLRNEVLRLGRITMQEGRSPNSK</sequence>
<proteinExistence type="predicted"/>
<feature type="region of interest" description="Disordered" evidence="1">
    <location>
        <begin position="37"/>
        <end position="78"/>
    </location>
</feature>
<gene>
    <name evidence="2" type="ORF">J4Q44_G00224330</name>
</gene>
<feature type="compositionally biased region" description="Gly residues" evidence="1">
    <location>
        <begin position="37"/>
        <end position="47"/>
    </location>
</feature>
<dbReference type="Proteomes" id="UP001356427">
    <property type="component" value="Unassembled WGS sequence"/>
</dbReference>
<feature type="compositionally biased region" description="Basic and acidic residues" evidence="1">
    <location>
        <begin position="52"/>
        <end position="63"/>
    </location>
</feature>
<dbReference type="EMBL" id="JAGTTL010000020">
    <property type="protein sequence ID" value="KAK6307285.1"/>
    <property type="molecule type" value="Genomic_DNA"/>
</dbReference>
<organism evidence="2 3">
    <name type="scientific">Coregonus suidteri</name>
    <dbReference type="NCBI Taxonomy" id="861788"/>
    <lineage>
        <taxon>Eukaryota</taxon>
        <taxon>Metazoa</taxon>
        <taxon>Chordata</taxon>
        <taxon>Craniata</taxon>
        <taxon>Vertebrata</taxon>
        <taxon>Euteleostomi</taxon>
        <taxon>Actinopterygii</taxon>
        <taxon>Neopterygii</taxon>
        <taxon>Teleostei</taxon>
        <taxon>Protacanthopterygii</taxon>
        <taxon>Salmoniformes</taxon>
        <taxon>Salmonidae</taxon>
        <taxon>Coregoninae</taxon>
        <taxon>Coregonus</taxon>
    </lineage>
</organism>
<reference evidence="2 3" key="1">
    <citation type="submission" date="2021-04" db="EMBL/GenBank/DDBJ databases">
        <authorList>
            <person name="De Guttry C."/>
            <person name="Zahm M."/>
            <person name="Klopp C."/>
            <person name="Cabau C."/>
            <person name="Louis A."/>
            <person name="Berthelot C."/>
            <person name="Parey E."/>
            <person name="Roest Crollius H."/>
            <person name="Montfort J."/>
            <person name="Robinson-Rechavi M."/>
            <person name="Bucao C."/>
            <person name="Bouchez O."/>
            <person name="Gislard M."/>
            <person name="Lluch J."/>
            <person name="Milhes M."/>
            <person name="Lampietro C."/>
            <person name="Lopez Roques C."/>
            <person name="Donnadieu C."/>
            <person name="Braasch I."/>
            <person name="Desvignes T."/>
            <person name="Postlethwait J."/>
            <person name="Bobe J."/>
            <person name="Wedekind C."/>
            <person name="Guiguen Y."/>
        </authorList>
    </citation>
    <scope>NUCLEOTIDE SEQUENCE [LARGE SCALE GENOMIC DNA]</scope>
    <source>
        <strain evidence="2">Cs_M1</strain>
        <tissue evidence="2">Blood</tissue>
    </source>
</reference>
<protein>
    <submittedName>
        <fullName evidence="2">Uncharacterized protein</fullName>
    </submittedName>
</protein>
<evidence type="ECO:0000256" key="1">
    <source>
        <dbReference type="SAM" id="MobiDB-lite"/>
    </source>
</evidence>